<keyword evidence="5" id="KW-0560">Oxidoreductase</keyword>
<evidence type="ECO:0000256" key="5">
    <source>
        <dbReference type="ARBA" id="ARBA00023002"/>
    </source>
</evidence>
<evidence type="ECO:0000313" key="10">
    <source>
        <dbReference type="Proteomes" id="UP000190625"/>
    </source>
</evidence>
<dbReference type="STRING" id="142842.SAMN02745118_00211"/>
<dbReference type="PANTHER" id="PTHR43161">
    <property type="entry name" value="SORBITOL DEHYDROGENASE"/>
    <property type="match status" value="1"/>
</dbReference>
<comment type="cofactor">
    <cofactor evidence="1 7">
        <name>Zn(2+)</name>
        <dbReference type="ChEBI" id="CHEBI:29105"/>
    </cofactor>
</comment>
<keyword evidence="4 7" id="KW-0862">Zinc</keyword>
<dbReference type="Pfam" id="PF00107">
    <property type="entry name" value="ADH_zinc_N"/>
    <property type="match status" value="1"/>
</dbReference>
<dbReference type="GO" id="GO:0008270">
    <property type="term" value="F:zinc ion binding"/>
    <property type="evidence" value="ECO:0007669"/>
    <property type="project" value="InterPro"/>
</dbReference>
<name>A0A1T4JMF5_9FIRM</name>
<dbReference type="PANTHER" id="PTHR43161:SF26">
    <property type="entry name" value="GALACTITOL 1-PHOSPHATE 5-DEHYDROGENASE"/>
    <property type="match status" value="1"/>
</dbReference>
<dbReference type="InterPro" id="IPR013154">
    <property type="entry name" value="ADH-like_N"/>
</dbReference>
<evidence type="ECO:0000256" key="1">
    <source>
        <dbReference type="ARBA" id="ARBA00001947"/>
    </source>
</evidence>
<dbReference type="InterPro" id="IPR013149">
    <property type="entry name" value="ADH-like_C"/>
</dbReference>
<feature type="domain" description="Enoyl reductase (ER)" evidence="8">
    <location>
        <begin position="12"/>
        <end position="353"/>
    </location>
</feature>
<evidence type="ECO:0000256" key="4">
    <source>
        <dbReference type="ARBA" id="ARBA00022833"/>
    </source>
</evidence>
<evidence type="ECO:0000256" key="2">
    <source>
        <dbReference type="ARBA" id="ARBA00008072"/>
    </source>
</evidence>
<dbReference type="SMART" id="SM00829">
    <property type="entry name" value="PKS_ER"/>
    <property type="match status" value="1"/>
</dbReference>
<keyword evidence="3 7" id="KW-0479">Metal-binding</keyword>
<keyword evidence="6" id="KW-0520">NAD</keyword>
<sequence length="357" mass="38670">MIDKMNALRWHGRNDIRIDEVAIPKVNSGEVKIKIEWCGICGSDLYEYKSGPLFIPESKSHPLTGRKAPVILGHEIAGEVVEVAHDVKEIQVGDRVTVEPIRSCGTCVQCNEGYYNLCSNRGFHGFDGGGGGLAEYTTCNADMVHKLPKKMSMEQAALVEPLAAAIHAIRRGRFAQGQTAAIFGTGPIGLALISAVKVAGAKKIIAVEIAEKRRKIAKEFGADIVLNSNEEDVIAEITKLTDGQGVDIAFETTGVEVSYNNAVTATINSGKIVVVSLWGKEIEINLNDLVLTEKEVIGSIAYRDVFPVTMTLIAEGSIKPEKMITKQIGLEEAVEEGFNELVVNKDENIKILVNPSK</sequence>
<evidence type="ECO:0000256" key="7">
    <source>
        <dbReference type="RuleBase" id="RU361277"/>
    </source>
</evidence>
<reference evidence="10" key="1">
    <citation type="submission" date="2017-02" db="EMBL/GenBank/DDBJ databases">
        <authorList>
            <person name="Varghese N."/>
            <person name="Submissions S."/>
        </authorList>
    </citation>
    <scope>NUCLEOTIDE SEQUENCE [LARGE SCALE GENOMIC DNA]</scope>
    <source>
        <strain evidence="10">ATCC BAA-73</strain>
    </source>
</reference>
<comment type="similarity">
    <text evidence="2 7">Belongs to the zinc-containing alcohol dehydrogenase family.</text>
</comment>
<evidence type="ECO:0000256" key="6">
    <source>
        <dbReference type="ARBA" id="ARBA00023027"/>
    </source>
</evidence>
<evidence type="ECO:0000259" key="8">
    <source>
        <dbReference type="SMART" id="SM00829"/>
    </source>
</evidence>
<protein>
    <submittedName>
        <fullName evidence="9">(R,R)-butanediol dehydrogenase / meso-butanediol dehydrogenase / diacetyl reductase</fullName>
    </submittedName>
</protein>
<dbReference type="FunFam" id="3.40.50.720:FF:000068">
    <property type="entry name" value="Sorbitol dehydrogenase"/>
    <property type="match status" value="1"/>
</dbReference>
<dbReference type="CDD" id="cd08233">
    <property type="entry name" value="butanediol_DH_like"/>
    <property type="match status" value="1"/>
</dbReference>
<dbReference type="Gene3D" id="3.40.50.720">
    <property type="entry name" value="NAD(P)-binding Rossmann-like Domain"/>
    <property type="match status" value="1"/>
</dbReference>
<dbReference type="InterPro" id="IPR002328">
    <property type="entry name" value="ADH_Zn_CS"/>
</dbReference>
<dbReference type="Gene3D" id="3.90.180.10">
    <property type="entry name" value="Medium-chain alcohol dehydrogenases, catalytic domain"/>
    <property type="match status" value="1"/>
</dbReference>
<evidence type="ECO:0000313" key="9">
    <source>
        <dbReference type="EMBL" id="SJZ31376.1"/>
    </source>
</evidence>
<keyword evidence="10" id="KW-1185">Reference proteome</keyword>
<dbReference type="InterPro" id="IPR011032">
    <property type="entry name" value="GroES-like_sf"/>
</dbReference>
<dbReference type="SUPFAM" id="SSF50129">
    <property type="entry name" value="GroES-like"/>
    <property type="match status" value="1"/>
</dbReference>
<proteinExistence type="inferred from homology"/>
<dbReference type="GO" id="GO:0000721">
    <property type="term" value="F:(R,R)-butanediol dehydrogenase activity"/>
    <property type="evidence" value="ECO:0007669"/>
    <property type="project" value="TreeGrafter"/>
</dbReference>
<dbReference type="AlphaFoldDB" id="A0A1T4JMF5"/>
<dbReference type="InterPro" id="IPR036291">
    <property type="entry name" value="NAD(P)-bd_dom_sf"/>
</dbReference>
<gene>
    <name evidence="9" type="ORF">SAMN02745118_00211</name>
</gene>
<dbReference type="EMBL" id="FUWM01000003">
    <property type="protein sequence ID" value="SJZ31376.1"/>
    <property type="molecule type" value="Genomic_DNA"/>
</dbReference>
<evidence type="ECO:0000256" key="3">
    <source>
        <dbReference type="ARBA" id="ARBA00022723"/>
    </source>
</evidence>
<accession>A0A1T4JMF5</accession>
<organism evidence="9 10">
    <name type="scientific">Selenihalanaerobacter shriftii</name>
    <dbReference type="NCBI Taxonomy" id="142842"/>
    <lineage>
        <taxon>Bacteria</taxon>
        <taxon>Bacillati</taxon>
        <taxon>Bacillota</taxon>
        <taxon>Clostridia</taxon>
        <taxon>Halanaerobiales</taxon>
        <taxon>Halobacteroidaceae</taxon>
        <taxon>Selenihalanaerobacter</taxon>
    </lineage>
</organism>
<dbReference type="PROSITE" id="PS00059">
    <property type="entry name" value="ADH_ZINC"/>
    <property type="match status" value="1"/>
</dbReference>
<dbReference type="Pfam" id="PF08240">
    <property type="entry name" value="ADH_N"/>
    <property type="match status" value="1"/>
</dbReference>
<dbReference type="SUPFAM" id="SSF51735">
    <property type="entry name" value="NAD(P)-binding Rossmann-fold domains"/>
    <property type="match status" value="1"/>
</dbReference>
<dbReference type="Proteomes" id="UP000190625">
    <property type="component" value="Unassembled WGS sequence"/>
</dbReference>
<dbReference type="InterPro" id="IPR020843">
    <property type="entry name" value="ER"/>
</dbReference>